<protein>
    <submittedName>
        <fullName evidence="2">Uncharacterized protein</fullName>
    </submittedName>
</protein>
<gene>
    <name evidence="2" type="ORF">CCUS01_05002</name>
</gene>
<feature type="region of interest" description="Disordered" evidence="1">
    <location>
        <begin position="1"/>
        <end position="43"/>
    </location>
</feature>
<comment type="caution">
    <text evidence="2">The sequence shown here is derived from an EMBL/GenBank/DDBJ whole genome shotgun (WGS) entry which is preliminary data.</text>
</comment>
<evidence type="ECO:0000256" key="1">
    <source>
        <dbReference type="SAM" id="MobiDB-lite"/>
    </source>
</evidence>
<dbReference type="Proteomes" id="UP001239213">
    <property type="component" value="Unassembled WGS sequence"/>
</dbReference>
<feature type="region of interest" description="Disordered" evidence="1">
    <location>
        <begin position="60"/>
        <end position="89"/>
    </location>
</feature>
<evidence type="ECO:0000313" key="2">
    <source>
        <dbReference type="EMBL" id="KAK1477184.1"/>
    </source>
</evidence>
<proteinExistence type="predicted"/>
<feature type="compositionally biased region" description="Polar residues" evidence="1">
    <location>
        <begin position="108"/>
        <end position="118"/>
    </location>
</feature>
<sequence length="124" mass="13502">MSNSPTRAASKMQRAARERWRRWAKKRARGIRQTRDRGGGGGLGATGAWVLRFGCPLKSVQHAQTTSTSLGEGRSLFGSPGSPPPVPVLHLPQSYKRYLVYNPAMPASNHNAPKSTSPPHEDSQ</sequence>
<reference evidence="2" key="1">
    <citation type="submission" date="2016-11" db="EMBL/GenBank/DDBJ databases">
        <title>The genome sequence of Colletotrichum cuscutae.</title>
        <authorList>
            <person name="Baroncelli R."/>
        </authorList>
    </citation>
    <scope>NUCLEOTIDE SEQUENCE</scope>
    <source>
        <strain evidence="2">IMI 304802</strain>
    </source>
</reference>
<feature type="compositionally biased region" description="Basic residues" evidence="1">
    <location>
        <begin position="19"/>
        <end position="32"/>
    </location>
</feature>
<organism evidence="2 3">
    <name type="scientific">Colletotrichum cuscutae</name>
    <dbReference type="NCBI Taxonomy" id="1209917"/>
    <lineage>
        <taxon>Eukaryota</taxon>
        <taxon>Fungi</taxon>
        <taxon>Dikarya</taxon>
        <taxon>Ascomycota</taxon>
        <taxon>Pezizomycotina</taxon>
        <taxon>Sordariomycetes</taxon>
        <taxon>Hypocreomycetidae</taxon>
        <taxon>Glomerellales</taxon>
        <taxon>Glomerellaceae</taxon>
        <taxon>Colletotrichum</taxon>
        <taxon>Colletotrichum acutatum species complex</taxon>
    </lineage>
</organism>
<feature type="compositionally biased region" description="Polar residues" evidence="1">
    <location>
        <begin position="61"/>
        <end position="70"/>
    </location>
</feature>
<evidence type="ECO:0000313" key="3">
    <source>
        <dbReference type="Proteomes" id="UP001239213"/>
    </source>
</evidence>
<keyword evidence="3" id="KW-1185">Reference proteome</keyword>
<accession>A0AAI9V8Q4</accession>
<name>A0AAI9V8Q4_9PEZI</name>
<dbReference type="EMBL" id="MPDP01000135">
    <property type="protein sequence ID" value="KAK1477184.1"/>
    <property type="molecule type" value="Genomic_DNA"/>
</dbReference>
<feature type="region of interest" description="Disordered" evidence="1">
    <location>
        <begin position="102"/>
        <end position="124"/>
    </location>
</feature>
<dbReference type="AlphaFoldDB" id="A0AAI9V8Q4"/>